<dbReference type="Gene3D" id="2.60.120.650">
    <property type="entry name" value="Cupin"/>
    <property type="match status" value="1"/>
</dbReference>
<name>A0A2H3D5R8_ARMGA</name>
<gene>
    <name evidence="2" type="ORF">ARMGADRAFT_1035318</name>
</gene>
<dbReference type="STRING" id="47427.A0A2H3D5R8"/>
<evidence type="ECO:0000256" key="1">
    <source>
        <dbReference type="SAM" id="MobiDB-lite"/>
    </source>
</evidence>
<sequence>MCYIWYRVPMKEPPVPQELLDEIIKEAIFSSDDPFVTAMLSSLVSSCFLPTCQSMLFEQIGIDKHYPPVKWLEFFIGRPHLATTIHKLVIDSFEEAWIPDLTILMPWLDTEMTPLTTFAPDPLPPLGNTMNMPELCSFMCFLAFLPLADNAQSWIPPHIMPAFRNLSVLSFRVQPFEFSVLMQIISQWKTHNKETLDLSKCEELKSIDFDDNRPTITSSLISILTLPCPGQLRDLTFHIKYTCLTRLLDDAAFYQLVQETYGGWILYDNQLSSMSVTGWQSETFLIELDWERPSASSHWYEDTSKSLQRIQNSQHKKRWRLQKKGMTADEALHAAPPVTGIPWRKSAKQQQSYLNKDGESPDSTIRRVARNQRKSETARARYHKSKTENGPLKKQADLVRDVTGNYISDCAECCVWQGDPQLDFYMGCVPGPDGTNLLVKEADFVCTIATTAPIIDESNDWIEVLMGLFLEQYLLVNKIQEAASRGKVVILHDYVPSMAHGQITVDFLQNKYNISPFVEVEEHDSIIKQCDRTNPTVVMTVGQFIEDIRDTSKSAMLLDLPMPRDTVPSQFHNLDDGSQAMAHTKFVNTKDFALPREHVTDCTWALLHHAGTLSRWHRDMDGKLSIIIVDRGCKLWIERHPWISLSWSQIDRWFVWSMEDNDKPSMTVGPGDTETSDAATLLILPGDVVVYMYDIKYQNLEAPQALAALCLMALAPGQYALRHRLASPFPQIFDDVKKKVHAYKQYEKWSMEQLKGTWAKKVPFYADARDYTTHICRHLQLATTTAPGTVA</sequence>
<dbReference type="AlphaFoldDB" id="A0A2H3D5R8"/>
<keyword evidence="3" id="KW-1185">Reference proteome</keyword>
<dbReference type="InParanoid" id="A0A2H3D5R8"/>
<evidence type="ECO:0000313" key="2">
    <source>
        <dbReference type="EMBL" id="PBK86762.1"/>
    </source>
</evidence>
<accession>A0A2H3D5R8</accession>
<protein>
    <recommendedName>
        <fullName evidence="4">JmjC domain-containing protein</fullName>
    </recommendedName>
</protein>
<reference evidence="3" key="1">
    <citation type="journal article" date="2017" name="Nat. Ecol. Evol.">
        <title>Genome expansion and lineage-specific genetic innovations in the forest pathogenic fungi Armillaria.</title>
        <authorList>
            <person name="Sipos G."/>
            <person name="Prasanna A.N."/>
            <person name="Walter M.C."/>
            <person name="O'Connor E."/>
            <person name="Balint B."/>
            <person name="Krizsan K."/>
            <person name="Kiss B."/>
            <person name="Hess J."/>
            <person name="Varga T."/>
            <person name="Slot J."/>
            <person name="Riley R."/>
            <person name="Boka B."/>
            <person name="Rigling D."/>
            <person name="Barry K."/>
            <person name="Lee J."/>
            <person name="Mihaltcheva S."/>
            <person name="LaButti K."/>
            <person name="Lipzen A."/>
            <person name="Waldron R."/>
            <person name="Moloney N.M."/>
            <person name="Sperisen C."/>
            <person name="Kredics L."/>
            <person name="Vagvoelgyi C."/>
            <person name="Patrignani A."/>
            <person name="Fitzpatrick D."/>
            <person name="Nagy I."/>
            <person name="Doyle S."/>
            <person name="Anderson J.B."/>
            <person name="Grigoriev I.V."/>
            <person name="Gueldener U."/>
            <person name="Muensterkoetter M."/>
            <person name="Nagy L.G."/>
        </authorList>
    </citation>
    <scope>NUCLEOTIDE SEQUENCE [LARGE SCALE GENOMIC DNA]</scope>
    <source>
        <strain evidence="3">Ar21-2</strain>
    </source>
</reference>
<feature type="region of interest" description="Disordered" evidence="1">
    <location>
        <begin position="344"/>
        <end position="393"/>
    </location>
</feature>
<dbReference type="Proteomes" id="UP000217790">
    <property type="component" value="Unassembled WGS sequence"/>
</dbReference>
<evidence type="ECO:0000313" key="3">
    <source>
        <dbReference type="Proteomes" id="UP000217790"/>
    </source>
</evidence>
<dbReference type="OrthoDB" id="2635829at2759"/>
<dbReference type="EMBL" id="KZ293682">
    <property type="protein sequence ID" value="PBK86762.1"/>
    <property type="molecule type" value="Genomic_DNA"/>
</dbReference>
<evidence type="ECO:0008006" key="4">
    <source>
        <dbReference type="Google" id="ProtNLM"/>
    </source>
</evidence>
<organism evidence="2 3">
    <name type="scientific">Armillaria gallica</name>
    <name type="common">Bulbous honey fungus</name>
    <name type="synonym">Armillaria bulbosa</name>
    <dbReference type="NCBI Taxonomy" id="47427"/>
    <lineage>
        <taxon>Eukaryota</taxon>
        <taxon>Fungi</taxon>
        <taxon>Dikarya</taxon>
        <taxon>Basidiomycota</taxon>
        <taxon>Agaricomycotina</taxon>
        <taxon>Agaricomycetes</taxon>
        <taxon>Agaricomycetidae</taxon>
        <taxon>Agaricales</taxon>
        <taxon>Marasmiineae</taxon>
        <taxon>Physalacriaceae</taxon>
        <taxon>Armillaria</taxon>
    </lineage>
</organism>
<proteinExistence type="predicted"/>